<dbReference type="Pfam" id="PF13463">
    <property type="entry name" value="HTH_27"/>
    <property type="match status" value="1"/>
</dbReference>
<evidence type="ECO:0000313" key="2">
    <source>
        <dbReference type="EMBL" id="BCL62353.1"/>
    </source>
</evidence>
<evidence type="ECO:0000259" key="1">
    <source>
        <dbReference type="SMART" id="SM00347"/>
    </source>
</evidence>
<name>A0A8D5FJ64_9BACT</name>
<dbReference type="AlphaFoldDB" id="A0A8D5FJ64"/>
<dbReference type="EMBL" id="AP024086">
    <property type="protein sequence ID" value="BCL62353.1"/>
    <property type="molecule type" value="Genomic_DNA"/>
</dbReference>
<evidence type="ECO:0000313" key="3">
    <source>
        <dbReference type="Proteomes" id="UP000826725"/>
    </source>
</evidence>
<protein>
    <submittedName>
        <fullName evidence="2">Transcriptional regulator</fullName>
    </submittedName>
</protein>
<dbReference type="SMART" id="SM00347">
    <property type="entry name" value="HTH_MARR"/>
    <property type="match status" value="1"/>
</dbReference>
<dbReference type="GO" id="GO:0003700">
    <property type="term" value="F:DNA-binding transcription factor activity"/>
    <property type="evidence" value="ECO:0007669"/>
    <property type="project" value="InterPro"/>
</dbReference>
<proteinExistence type="predicted"/>
<keyword evidence="3" id="KW-1185">Reference proteome</keyword>
<dbReference type="RefSeq" id="WP_228854718.1">
    <property type="nucleotide sequence ID" value="NZ_AP024086.1"/>
</dbReference>
<gene>
    <name evidence="2" type="ORF">DGMP_30460</name>
</gene>
<reference evidence="2" key="1">
    <citation type="submission" date="2020-09" db="EMBL/GenBank/DDBJ databases">
        <title>Desulfogranum mesoprofundum gen. nov., sp. nov., a novel mesophilic, sulfate-reducing chemolithoautotroph isolated from a deep-sea hydrothermal vent chimney in the Suiyo Seamount.</title>
        <authorList>
            <person name="Hashimoto Y."/>
            <person name="Nakagawa S."/>
        </authorList>
    </citation>
    <scope>NUCLEOTIDE SEQUENCE</scope>
    <source>
        <strain evidence="2">KT2</strain>
    </source>
</reference>
<dbReference type="PIRSF" id="PIRSF036158">
    <property type="entry name" value="UCP036158_MarR"/>
    <property type="match status" value="1"/>
</dbReference>
<sequence length="178" mass="20416">MSENKRQTSINPLSPIVSSEHLTSPDSWPLSEFEYGMIIAHNAFSRWMIRCMHAAGYSDFSPLDVLVLHNVNHRDRQKKLVDICFVLHIEDQHTVNYSLKKLVKADLVAREKHGKEILYFATEKGKEACRKYREIREQCLTSAYRTLDQDGSEMRQAAALLRLMSGLYDQASRAASSL</sequence>
<feature type="domain" description="HTH marR-type" evidence="1">
    <location>
        <begin position="53"/>
        <end position="152"/>
    </location>
</feature>
<dbReference type="InterPro" id="IPR000835">
    <property type="entry name" value="HTH_MarR-typ"/>
</dbReference>
<accession>A0A8D5FJ64</accession>
<dbReference type="InterPro" id="IPR014601">
    <property type="entry name" value="Trans_reg_MarR_HTH"/>
</dbReference>
<organism evidence="2 3">
    <name type="scientific">Desulfomarina profundi</name>
    <dbReference type="NCBI Taxonomy" id="2772557"/>
    <lineage>
        <taxon>Bacteria</taxon>
        <taxon>Pseudomonadati</taxon>
        <taxon>Thermodesulfobacteriota</taxon>
        <taxon>Desulfobulbia</taxon>
        <taxon>Desulfobulbales</taxon>
        <taxon>Desulfobulbaceae</taxon>
        <taxon>Desulfomarina</taxon>
    </lineage>
</organism>
<dbReference type="Proteomes" id="UP000826725">
    <property type="component" value="Chromosome"/>
</dbReference>
<dbReference type="KEGG" id="dbk:DGMP_30460"/>